<evidence type="ECO:0000256" key="2">
    <source>
        <dbReference type="ARBA" id="ARBA00023002"/>
    </source>
</evidence>
<reference evidence="4" key="1">
    <citation type="journal article" date="2014" name="Int. J. Syst. Evol. Microbiol.">
        <title>Complete genome sequence of Corynebacterium casei LMG S-19264T (=DSM 44701T), isolated from a smear-ripened cheese.</title>
        <authorList>
            <consortium name="US DOE Joint Genome Institute (JGI-PGF)"/>
            <person name="Walter F."/>
            <person name="Albersmeier A."/>
            <person name="Kalinowski J."/>
            <person name="Ruckert C."/>
        </authorList>
    </citation>
    <scope>NUCLEOTIDE SEQUENCE</scope>
    <source>
        <strain evidence="4">CGMCC 4.3508</strain>
    </source>
</reference>
<name>A0A917RNX4_9NOCA</name>
<dbReference type="InterPro" id="IPR002347">
    <property type="entry name" value="SDR_fam"/>
</dbReference>
<dbReference type="SUPFAM" id="SSF51735">
    <property type="entry name" value="NAD(P)-binding Rossmann-fold domains"/>
    <property type="match status" value="1"/>
</dbReference>
<accession>A0A917RNX4</accession>
<dbReference type="FunFam" id="3.40.50.720:FF:000084">
    <property type="entry name" value="Short-chain dehydrogenase reductase"/>
    <property type="match status" value="1"/>
</dbReference>
<dbReference type="PANTHER" id="PTHR24321">
    <property type="entry name" value="DEHYDROGENASES, SHORT CHAIN"/>
    <property type="match status" value="1"/>
</dbReference>
<dbReference type="PRINTS" id="PR00081">
    <property type="entry name" value="GDHRDH"/>
</dbReference>
<dbReference type="NCBIfam" id="TIGR03971">
    <property type="entry name" value="SDR_subfam_1"/>
    <property type="match status" value="1"/>
</dbReference>
<sequence>MKRLDGKVAFITGVARGQGRSHAVRLAEEGAAIIGMDICAQIPSVFYPMATEDDLAETVRLVEKAGGRIVTTIGDVRDRDDVQRAYDAGLAEFGYVDTVVANAGIMPVLDQGSEPQAWHDAVDTMLTGVWHTLEVTVPGMIERGEGGSIAITSSAAGLRSIGLSTFPGQAGYSAAKHGVVGLMRLYSKQLAKHFIRVNTIHPTGVNTPMVANAEYGAFVDANPDVANDDAYKNPMPVELIEAVDISNALVFLASDEARYITGVTLPVDAGYNNR</sequence>
<dbReference type="Pfam" id="PF13561">
    <property type="entry name" value="adh_short_C2"/>
    <property type="match status" value="1"/>
</dbReference>
<dbReference type="InterPro" id="IPR036291">
    <property type="entry name" value="NAD(P)-bd_dom_sf"/>
</dbReference>
<gene>
    <name evidence="4" type="ORF">GCM10011588_34290</name>
</gene>
<dbReference type="InterPro" id="IPR023985">
    <property type="entry name" value="SDR_subfam_1"/>
</dbReference>
<comment type="caution">
    <text evidence="4">The sequence shown here is derived from an EMBL/GenBank/DDBJ whole genome shotgun (WGS) entry which is preliminary data.</text>
</comment>
<dbReference type="Proteomes" id="UP000638263">
    <property type="component" value="Unassembled WGS sequence"/>
</dbReference>
<dbReference type="PANTHER" id="PTHR24321:SF8">
    <property type="entry name" value="ESTRADIOL 17-BETA-DEHYDROGENASE 8-RELATED"/>
    <property type="match status" value="1"/>
</dbReference>
<comment type="similarity">
    <text evidence="1">Belongs to the short-chain dehydrogenases/reductases (SDR) family.</text>
</comment>
<dbReference type="AlphaFoldDB" id="A0A917RNX4"/>
<keyword evidence="2" id="KW-0560">Oxidoreductase</keyword>
<organism evidence="4 5">
    <name type="scientific">Nocardia jinanensis</name>
    <dbReference type="NCBI Taxonomy" id="382504"/>
    <lineage>
        <taxon>Bacteria</taxon>
        <taxon>Bacillati</taxon>
        <taxon>Actinomycetota</taxon>
        <taxon>Actinomycetes</taxon>
        <taxon>Mycobacteriales</taxon>
        <taxon>Nocardiaceae</taxon>
        <taxon>Nocardia</taxon>
    </lineage>
</organism>
<evidence type="ECO:0000313" key="4">
    <source>
        <dbReference type="EMBL" id="GGL16744.1"/>
    </source>
</evidence>
<dbReference type="CDD" id="cd05233">
    <property type="entry name" value="SDR_c"/>
    <property type="match status" value="1"/>
</dbReference>
<evidence type="ECO:0000256" key="1">
    <source>
        <dbReference type="ARBA" id="ARBA00006484"/>
    </source>
</evidence>
<protein>
    <submittedName>
        <fullName evidence="4">3-ketoacyl-ACP reductase</fullName>
    </submittedName>
</protein>
<keyword evidence="3" id="KW-0520">NAD</keyword>
<dbReference type="Gene3D" id="3.40.50.720">
    <property type="entry name" value="NAD(P)-binding Rossmann-like Domain"/>
    <property type="match status" value="1"/>
</dbReference>
<dbReference type="GO" id="GO:0016491">
    <property type="term" value="F:oxidoreductase activity"/>
    <property type="evidence" value="ECO:0007669"/>
    <property type="project" value="UniProtKB-KW"/>
</dbReference>
<dbReference type="NCBIfam" id="NF009467">
    <property type="entry name" value="PRK12826.1-3"/>
    <property type="match status" value="1"/>
</dbReference>
<proteinExistence type="inferred from homology"/>
<evidence type="ECO:0000313" key="5">
    <source>
        <dbReference type="Proteomes" id="UP000638263"/>
    </source>
</evidence>
<keyword evidence="5" id="KW-1185">Reference proteome</keyword>
<evidence type="ECO:0000256" key="3">
    <source>
        <dbReference type="ARBA" id="ARBA00023027"/>
    </source>
</evidence>
<dbReference type="RefSeq" id="WP_058855968.1">
    <property type="nucleotide sequence ID" value="NZ_BMMH01000006.1"/>
</dbReference>
<reference evidence="4" key="2">
    <citation type="submission" date="2020-09" db="EMBL/GenBank/DDBJ databases">
        <authorList>
            <person name="Sun Q."/>
            <person name="Zhou Y."/>
        </authorList>
    </citation>
    <scope>NUCLEOTIDE SEQUENCE</scope>
    <source>
        <strain evidence="4">CGMCC 4.3508</strain>
    </source>
</reference>
<dbReference type="PRINTS" id="PR00080">
    <property type="entry name" value="SDRFAMILY"/>
</dbReference>
<dbReference type="EMBL" id="BMMH01000006">
    <property type="protein sequence ID" value="GGL16744.1"/>
    <property type="molecule type" value="Genomic_DNA"/>
</dbReference>